<protein>
    <recommendedName>
        <fullName evidence="4">Broad specificity phosphatase PhoE</fullName>
    </recommendedName>
</protein>
<evidence type="ECO:0000313" key="2">
    <source>
        <dbReference type="EMBL" id="GGL65248.1"/>
    </source>
</evidence>
<reference evidence="2" key="2">
    <citation type="submission" date="2020-09" db="EMBL/GenBank/DDBJ databases">
        <authorList>
            <person name="Sun Q."/>
            <person name="Zhou Y."/>
        </authorList>
    </citation>
    <scope>NUCLEOTIDE SEQUENCE</scope>
    <source>
        <strain evidence="2">CGMCC 4.7306</strain>
    </source>
</reference>
<dbReference type="RefSeq" id="WP_229670013.1">
    <property type="nucleotide sequence ID" value="NZ_BMMZ01000005.1"/>
</dbReference>
<feature type="compositionally biased region" description="Basic and acidic residues" evidence="1">
    <location>
        <begin position="1"/>
        <end position="21"/>
    </location>
</feature>
<dbReference type="SUPFAM" id="SSF53254">
    <property type="entry name" value="Phosphoglycerate mutase-like"/>
    <property type="match status" value="1"/>
</dbReference>
<evidence type="ECO:0000313" key="3">
    <source>
        <dbReference type="Proteomes" id="UP000613840"/>
    </source>
</evidence>
<reference evidence="2" key="1">
    <citation type="journal article" date="2014" name="Int. J. Syst. Evol. Microbiol.">
        <title>Complete genome sequence of Corynebacterium casei LMG S-19264T (=DSM 44701T), isolated from a smear-ripened cheese.</title>
        <authorList>
            <consortium name="US DOE Joint Genome Institute (JGI-PGF)"/>
            <person name="Walter F."/>
            <person name="Albersmeier A."/>
            <person name="Kalinowski J."/>
            <person name="Ruckert C."/>
        </authorList>
    </citation>
    <scope>NUCLEOTIDE SEQUENCE</scope>
    <source>
        <strain evidence="2">CGMCC 4.7306</strain>
    </source>
</reference>
<evidence type="ECO:0000256" key="1">
    <source>
        <dbReference type="SAM" id="MobiDB-lite"/>
    </source>
</evidence>
<dbReference type="Gene3D" id="3.40.50.1240">
    <property type="entry name" value="Phosphoglycerate mutase-like"/>
    <property type="match status" value="1"/>
</dbReference>
<dbReference type="InterPro" id="IPR029033">
    <property type="entry name" value="His_PPase_superfam"/>
</dbReference>
<organism evidence="2 3">
    <name type="scientific">Microlunatus endophyticus</name>
    <dbReference type="NCBI Taxonomy" id="1716077"/>
    <lineage>
        <taxon>Bacteria</taxon>
        <taxon>Bacillati</taxon>
        <taxon>Actinomycetota</taxon>
        <taxon>Actinomycetes</taxon>
        <taxon>Propionibacteriales</taxon>
        <taxon>Propionibacteriaceae</taxon>
        <taxon>Microlunatus</taxon>
    </lineage>
</organism>
<feature type="region of interest" description="Disordered" evidence="1">
    <location>
        <begin position="1"/>
        <end position="23"/>
    </location>
</feature>
<proteinExistence type="predicted"/>
<dbReference type="AlphaFoldDB" id="A0A917W5D9"/>
<keyword evidence="3" id="KW-1185">Reference proteome</keyword>
<gene>
    <name evidence="2" type="ORF">GCM10011575_24500</name>
</gene>
<dbReference type="EMBL" id="BMMZ01000005">
    <property type="protein sequence ID" value="GGL65248.1"/>
    <property type="molecule type" value="Genomic_DNA"/>
</dbReference>
<accession>A0A917W5D9</accession>
<dbReference type="Proteomes" id="UP000613840">
    <property type="component" value="Unassembled WGS sequence"/>
</dbReference>
<evidence type="ECO:0008006" key="4">
    <source>
        <dbReference type="Google" id="ProtNLM"/>
    </source>
</evidence>
<sequence>MKSLEVRRHSLTKQRTERERGSLLSTEGVRAARAVGEALPDCGYVLTGPDRRHVETAIAMGYAVDELVEWPSGYVEGVVDHHDQWRWDQPFVRYRALLHASPALRDVAETHLAHWRRALDQIREGEAALVISSGGSIEPVLVAAFASDELAGWGSALHQLDGPR</sequence>
<name>A0A917W5D9_9ACTN</name>
<comment type="caution">
    <text evidence="2">The sequence shown here is derived from an EMBL/GenBank/DDBJ whole genome shotgun (WGS) entry which is preliminary data.</text>
</comment>